<sequence length="407" mass="46051">MNWWVDCMDVPRENIVTWAQETPKRLNSNSSTKPRRSGILEVHQADWLNCEPPDYDCGWSRSDCVGLEADQGEFWSQQVDLEEISENSGGRWAWRQIRGNRHRRGRQGAKIGEVNAICAAGKTYRLGAFSAPWLMVRNAEGKVEPFFGSDSLRFYFISQCLGLLRKNLRAVTASAGKIIESLCSASNLNYWNNSALSSPKVGPPHPPTRDVWAQDLLSLGQFASYSSVRCPFSSTHGTDYDGPLLPPPPIARLATMFSAGRYWRFPVNSAVIVCSAAPPLSLNIQPTQSDHADADNQSASDPASHAHCLHQYRRFLSVRHRAGFSIVLWLFGRGNDTSAREPRPAKDSTPAELELESTEPTHYRLPTLLRRASLTFSTEYTERERRLQRWRKRRPRSSGPRRIRRLK</sequence>
<organism evidence="2 3">
    <name type="scientific">Mycena metata</name>
    <dbReference type="NCBI Taxonomy" id="1033252"/>
    <lineage>
        <taxon>Eukaryota</taxon>
        <taxon>Fungi</taxon>
        <taxon>Dikarya</taxon>
        <taxon>Basidiomycota</taxon>
        <taxon>Agaricomycotina</taxon>
        <taxon>Agaricomycetes</taxon>
        <taxon>Agaricomycetidae</taxon>
        <taxon>Agaricales</taxon>
        <taxon>Marasmiineae</taxon>
        <taxon>Mycenaceae</taxon>
        <taxon>Mycena</taxon>
    </lineage>
</organism>
<protein>
    <submittedName>
        <fullName evidence="2">Uncharacterized protein</fullName>
    </submittedName>
</protein>
<reference evidence="2" key="1">
    <citation type="submission" date="2023-03" db="EMBL/GenBank/DDBJ databases">
        <title>Massive genome expansion in bonnet fungi (Mycena s.s.) driven by repeated elements and novel gene families across ecological guilds.</title>
        <authorList>
            <consortium name="Lawrence Berkeley National Laboratory"/>
            <person name="Harder C.B."/>
            <person name="Miyauchi S."/>
            <person name="Viragh M."/>
            <person name="Kuo A."/>
            <person name="Thoen E."/>
            <person name="Andreopoulos B."/>
            <person name="Lu D."/>
            <person name="Skrede I."/>
            <person name="Drula E."/>
            <person name="Henrissat B."/>
            <person name="Morin E."/>
            <person name="Kohler A."/>
            <person name="Barry K."/>
            <person name="LaButti K."/>
            <person name="Morin E."/>
            <person name="Salamov A."/>
            <person name="Lipzen A."/>
            <person name="Mereny Z."/>
            <person name="Hegedus B."/>
            <person name="Baldrian P."/>
            <person name="Stursova M."/>
            <person name="Weitz H."/>
            <person name="Taylor A."/>
            <person name="Grigoriev I.V."/>
            <person name="Nagy L.G."/>
            <person name="Martin F."/>
            <person name="Kauserud H."/>
        </authorList>
    </citation>
    <scope>NUCLEOTIDE SEQUENCE</scope>
    <source>
        <strain evidence="2">CBHHK182m</strain>
    </source>
</reference>
<dbReference type="AlphaFoldDB" id="A0AAD7J907"/>
<proteinExistence type="predicted"/>
<evidence type="ECO:0000313" key="3">
    <source>
        <dbReference type="Proteomes" id="UP001215598"/>
    </source>
</evidence>
<evidence type="ECO:0000313" key="2">
    <source>
        <dbReference type="EMBL" id="KAJ7757629.1"/>
    </source>
</evidence>
<evidence type="ECO:0000256" key="1">
    <source>
        <dbReference type="SAM" id="MobiDB-lite"/>
    </source>
</evidence>
<name>A0AAD7J907_9AGAR</name>
<keyword evidence="3" id="KW-1185">Reference proteome</keyword>
<gene>
    <name evidence="2" type="ORF">B0H16DRAFT_1824042</name>
</gene>
<comment type="caution">
    <text evidence="2">The sequence shown here is derived from an EMBL/GenBank/DDBJ whole genome shotgun (WGS) entry which is preliminary data.</text>
</comment>
<feature type="region of interest" description="Disordered" evidence="1">
    <location>
        <begin position="385"/>
        <end position="407"/>
    </location>
</feature>
<accession>A0AAD7J907</accession>
<dbReference type="EMBL" id="JARKIB010000044">
    <property type="protein sequence ID" value="KAJ7757629.1"/>
    <property type="molecule type" value="Genomic_DNA"/>
</dbReference>
<feature type="region of interest" description="Disordered" evidence="1">
    <location>
        <begin position="337"/>
        <end position="359"/>
    </location>
</feature>
<feature type="compositionally biased region" description="Basic residues" evidence="1">
    <location>
        <begin position="388"/>
        <end position="407"/>
    </location>
</feature>
<dbReference type="Proteomes" id="UP001215598">
    <property type="component" value="Unassembled WGS sequence"/>
</dbReference>